<dbReference type="RefSeq" id="XP_053082042.1">
    <property type="nucleotide sequence ID" value="XM_053226067.1"/>
</dbReference>
<keyword evidence="4 6" id="KW-0175">Coiled coil</keyword>
<evidence type="ECO:0000256" key="5">
    <source>
        <dbReference type="ARBA" id="ARBA00023136"/>
    </source>
</evidence>
<name>A0ABM3QDP0_ACIJB</name>
<proteinExistence type="predicted"/>
<evidence type="ECO:0000256" key="2">
    <source>
        <dbReference type="ARBA" id="ARBA00022692"/>
    </source>
</evidence>
<evidence type="ECO:0000256" key="1">
    <source>
        <dbReference type="ARBA" id="ARBA00004167"/>
    </source>
</evidence>
<sequence>MALMKLSDRMSLQMKTVGKEQQFTKKNNGFLQNTDVAEGAMQNLQREFTKMDRILDRSDDENNIFSEKPQSDFHHVTETTKWVREDNMPELGAEHHQDLQNEQDEQETNQVQHEDPQVPTSLQFSEESIPELSQENTLFQLNHWNIQMGLQVRELGADHIDWMEKMNNIMQKINLTENTVKSLLNEVVSLEGHIEKLESQKDYDPDKGANIEEKIMQIKKQLQEMDNKCVQEDACNEAHALKEKLIARIKNFYKDMTLLNTKLGMYEKQEGKTDSQSPEEMGVEEREPLHPQAPSPPLGENAPSGITVWKRALRIFIMFYVLTFTGLSCYILFFDATFIFESLLPTMLGHRRMWELREIIRPFLNLQVEDLLPS</sequence>
<feature type="coiled-coil region" evidence="6">
    <location>
        <begin position="166"/>
        <end position="228"/>
    </location>
</feature>
<keyword evidence="9" id="KW-1185">Reference proteome</keyword>
<evidence type="ECO:0000256" key="6">
    <source>
        <dbReference type="SAM" id="Coils"/>
    </source>
</evidence>
<accession>A0ABM3QDP0</accession>
<feature type="region of interest" description="Disordered" evidence="7">
    <location>
        <begin position="267"/>
        <end position="301"/>
    </location>
</feature>
<evidence type="ECO:0000256" key="7">
    <source>
        <dbReference type="SAM" id="MobiDB-lite"/>
    </source>
</evidence>
<reference evidence="10 11" key="1">
    <citation type="submission" date="2025-05" db="UniProtKB">
        <authorList>
            <consortium name="RefSeq"/>
        </authorList>
    </citation>
    <scope>IDENTIFICATION</scope>
    <source>
        <tissue evidence="10 11">Blood</tissue>
    </source>
</reference>
<keyword evidence="2 8" id="KW-0812">Transmembrane</keyword>
<dbReference type="Proteomes" id="UP001652583">
    <property type="component" value="Chromosome B4"/>
</dbReference>
<comment type="subcellular location">
    <subcellularLocation>
        <location evidence="1">Membrane</location>
        <topology evidence="1">Single-pass membrane protein</topology>
    </subcellularLocation>
</comment>
<evidence type="ECO:0000256" key="4">
    <source>
        <dbReference type="ARBA" id="ARBA00023054"/>
    </source>
</evidence>
<dbReference type="RefSeq" id="XP_053082041.1">
    <property type="nucleotide sequence ID" value="XM_053226066.1"/>
</dbReference>
<protein>
    <submittedName>
        <fullName evidence="10 11">Single-pass membrane and coiled-coil domain-containing protein 2 isoform X1</fullName>
    </submittedName>
</protein>
<dbReference type="GeneID" id="106968821"/>
<evidence type="ECO:0000313" key="9">
    <source>
        <dbReference type="Proteomes" id="UP001652583"/>
    </source>
</evidence>
<evidence type="ECO:0000256" key="3">
    <source>
        <dbReference type="ARBA" id="ARBA00022989"/>
    </source>
</evidence>
<organism evidence="9 10">
    <name type="scientific">Acinonyx jubatus</name>
    <name type="common">Cheetah</name>
    <dbReference type="NCBI Taxonomy" id="32536"/>
    <lineage>
        <taxon>Eukaryota</taxon>
        <taxon>Metazoa</taxon>
        <taxon>Chordata</taxon>
        <taxon>Craniata</taxon>
        <taxon>Vertebrata</taxon>
        <taxon>Euteleostomi</taxon>
        <taxon>Mammalia</taxon>
        <taxon>Eutheria</taxon>
        <taxon>Laurasiatheria</taxon>
        <taxon>Carnivora</taxon>
        <taxon>Feliformia</taxon>
        <taxon>Felidae</taxon>
        <taxon>Felinae</taxon>
        <taxon>Acinonyx</taxon>
    </lineage>
</organism>
<dbReference type="PANTHER" id="PTHR22422:SF5">
    <property type="entry name" value="SINGLE-PASS MEMBRANE AND COILED-COIL DOMAIN-CONTAINING PROTEIN 2"/>
    <property type="match status" value="1"/>
</dbReference>
<dbReference type="InterPro" id="IPR026617">
    <property type="entry name" value="SMCO2/5"/>
</dbReference>
<keyword evidence="5 8" id="KW-0472">Membrane</keyword>
<evidence type="ECO:0000256" key="8">
    <source>
        <dbReference type="SAM" id="Phobius"/>
    </source>
</evidence>
<feature type="region of interest" description="Disordered" evidence="7">
    <location>
        <begin position="96"/>
        <end position="118"/>
    </location>
</feature>
<evidence type="ECO:0000313" key="10">
    <source>
        <dbReference type="RefSeq" id="XP_053082041.1"/>
    </source>
</evidence>
<gene>
    <name evidence="10 11" type="primary">SMCO2</name>
</gene>
<dbReference type="PANTHER" id="PTHR22422">
    <property type="entry name" value="TRANSMEMBRANE AND COILED-COIL DOMAIN-CONTAINING PROTEIN 5B-RELATED"/>
    <property type="match status" value="1"/>
</dbReference>
<evidence type="ECO:0000313" key="11">
    <source>
        <dbReference type="RefSeq" id="XP_053082042.1"/>
    </source>
</evidence>
<feature type="transmembrane region" description="Helical" evidence="8">
    <location>
        <begin position="317"/>
        <end position="340"/>
    </location>
</feature>
<keyword evidence="3 8" id="KW-1133">Transmembrane helix</keyword>